<comment type="caution">
    <text evidence="1">The sequence shown here is derived from an EMBL/GenBank/DDBJ whole genome shotgun (WGS) entry which is preliminary data.</text>
</comment>
<evidence type="ECO:0000313" key="1">
    <source>
        <dbReference type="EMBL" id="KAI9916439.1"/>
    </source>
</evidence>
<keyword evidence="2" id="KW-1185">Reference proteome</keyword>
<organism evidence="1 2">
    <name type="scientific">Peronosclerospora sorghi</name>
    <dbReference type="NCBI Taxonomy" id="230839"/>
    <lineage>
        <taxon>Eukaryota</taxon>
        <taxon>Sar</taxon>
        <taxon>Stramenopiles</taxon>
        <taxon>Oomycota</taxon>
        <taxon>Peronosporomycetes</taxon>
        <taxon>Peronosporales</taxon>
        <taxon>Peronosporaceae</taxon>
        <taxon>Peronosclerospora</taxon>
    </lineage>
</organism>
<sequence>MLDLLSPLRGYIAQNLQFYLSKYIEDIQLEGLGIFGGDLVLNDLEIKRHVLRESLEFPSSFDFSRGFIRELRIHIPWTQLLSQPIEVKLYTIELILTAKSDIKQRVVAPDRATGGKEDEEKRETIEKPKSGWLYDTLQKLLANISVQVNNLVLKYENDDVVFSIALGTLDFYSASENNCWKPSFEELKEEQRVICKRVDAKDVTIFLDRYTNESNSKYNKVTHDPVRRNVDGYEVPVLSRASASVRGKLQLFSNTMGKVQDASEDSENSREASLPHQRPTRKELDAERSVMDVEGLFAYRPSATCDPFYSYSLNRSRVTPIHEIDVFIEKLFFSVSDRQLEMLNQLITSANCKIYQIYEPSVQQHISIQKPVGHTQVNCMSDIPVSRPSKSIRGDQKVTRSTKRQESWFGWAMNVLHSAENEEDELVSELLAETRGALLKNQLSDSMDEKSLLGNEQVTKLSCMRLSIGSASLTLRKHEMMGQEVACQDSMVIESGEELVPVANIGMVKVIAQRTTKKIARPATPVLEMSLSSIVLEVLLPREEARSGMDLVFEIEKVELVSARVSANQEELKFRKGQALLTWGSMDLVDNSNNIAHPYYVHAFFDEKMNELFGARSVDFIDVSGLDANIPVWKTTQSNQKASKSFDCPCDCTTIWKGEHIRCLPIGTITDICKYALNIIGVKERILDGGILSNALCTAWASQGFPISLSKEMNCVFVSVAEEYRAQRNPGIDAEENLVQFLHPHLMVIFSRYTLHSCSATSIHASSSSTDLRKRSFHSAIRLRFASTSTWTECKVTEDHARDENVWKVLDISIGDVDLVLEPRESMEVMEALSIILRRGVEDKTSEEGPMAPDLPSLQSILQSEVKLVTMSSVQVCVPSRPADEEEKNQGTSCCYDLILIARDLIWSEAYRPGSSKGCLQLAAFSAHFERSRDQSTLITFVQALGFELLMTKSSSDQADTGHFVAMLNKLEMTLSLSTAQDLVVIATRVLSSLGYQIPREISIVAYKPKIMLNTFEIQVCRAAFSEVAFTRPRLKMVQRQELHTDIASVSVSWIKNGRRSNASRVIFQGGASPMMNQASASSTSLLKLDISQEKSSGILSSMPFFSPPGLFRFNSRSLAASCLYYHVVVEAKLAFMCLDLEGGSDLLHTVWSLMEGMKPMFPCRKDSAPQREVRVKTEDRVPTSWSLKIELRAAGGEVRVNDALELKVPMVSVSSVDMETDQSTELKPGGGCQLKCTMDDACLRTSKNGVLKDLKDASVVCIKGVRSAVNFSHGFTNHRHAYAVDITLCVSSIEVSLSRLKYLYLLKNPFGRRGSYSNMLQLFNVSQPQNQDERQRVSGHATSYLWYWRFGAQLDLAHALCASDLIQDSRDDRHEPVHVIVDGKVRNTAIAARIGNYSPTKNYMQSAVECGRFTDIQASVGDVQVIEKLRRTRQDVRSDFGTFSRLSDSAFMAILIFLELSDLKRLSESFSINPTKEPSLSSAMLSWYLTSFIAKAFRTSGGKEQHCEAHRVAEIPLLVSWTEAPKTPHLFPLLSGFYRNYNGAGLARRVIACSTERMDLAMTISSLYCFAAVLSVCNRTTKFYEKNHESEDDSKARAHIDPLALPDIEVSILCDNTRVIFPSDELLDGVISGRAVPGNVFIVLDSMSMSSAVRNEIKLDGLGYPPFNSRVLPKKAPVQAQRIGQCEQRLGCRAGMISGYVAELNWSEVVTSKNNRLEGIGPFENHIGRMAGKWAHFSAVERFWSPFNMTFSLEEKSHEFAGICTAIALTKLRFDLDKVTFDVLMARIVGLKRGMRALSRSTQSRAHVKLKPFQPSTSSSRMERQSQREVSFTCDGVELNIFERTNSSHLRIGAITLVYELSTLIGSACVQNVAIGHRTNEDARNSTHAVEEVVFAAYAEPSLWHLSVENYPEKLIAARWDVGDRSEGTLFLDVQAYQAHLSHHFLESFVRFIHSEPPSGFIGSFRADTRHPYLLREVEAFNFRRRWNLKVLVAPSMLSYWQQHPTLGRPGMWLTSGQVFASCGLGSDDKVQHSIDSTGQGINELTRFVAVPTLELMINVDKVEISTSDTFPILKVHFQNTIKSPSTTHTSSTWQQLSTCIRNVSEAQRLVYNCNVRLTGQQHQMLERRAIGKTQVALLYTDLVGTSVQAEINALSVKLSSYSLSALQSLLTAAANSLRGLQERSTHYPHEKESLILQSYAVETTDDFKCLNRMAEGRRPAPGELVLTEALLIETSSVTTAAISPPMVQIRIDPNKLNIQLADVTAFLQDCNKPWIAKGHDRGDRLSSYTGLGNRTHCWMGMRWCYHLPRKICKILATPVPIPPTGVLNGWPSWSWKKKHDRDVARLCDFFCELRYWDNKRSCFALLCEFYVPWEAVERSTASRLEDESDHGSFGDLVSQWFEEDMGETEYRSKLLEFSAHPREFSLECDYASDKWELRWRTPLQSEHESENKQKRLLVNVLLASSVQIHSVLASESYQRVVSSLTLPQISFSLCYAGARDFHDIVTADLNDTTLSLMTCGSCPSRALTMRFSSTMQVYLDNMAQLLTISVIPRTSIDVMMDFSSESLEISTLIGPVSIYLNQTTILVISALPKLLQTNRNSSPADEVEKLSKMRIYLVNCAGTAVWYRQEGTSECLCLPADTSVAYSWLSLASSPFYQLCFAMDDPDEELSKAHDRQMDVGQSRREDSPWCDPCRIKDNGVTGRYFPSHGFLWICVELCGLQTRVTLRSSLSVYNYCEFPLLVKVNGKEKLFECTRHQKLNQENLVRQQRQQFHSNCVSLEGSACTLPVPGLVHDAVSNIMIESLISMEFGNRDDESWCSVRTQGTLPDEFDLVKVCDDDKNRSKQTQCSLVSLPAKHRHEFSRYAWVEIFRAQCRTVLPTDFDPVQPQVSRRYTWIEVSVCPALSVENRMDIPIAFIITQQTTCVKLELAPFDEKRVSVINPCEPVDLELQYDQAQAAVKSLTLSLQGSGYNELKEQSLVFDGCKVVANFSNKCHPMVQLRAERILSVANMTPSGVTLKISSLSGTEQSVEVIESCMERSVGFTNVETHLVISIAATDDSSPESGETTWSPHLLLDVKGDTKPLIVPHLGTEMTATMASTYCIELVHSHGSLKLTIRPLVVVINSTVRKYLLTLSLRRLTLSDNLGYCFEILTIDKDPSIISPDNAGWCVPVCMHTEIQERSLQADVSSWLSSKLFGRQSDNVVDKTQVVRFSCSFRVSLMAEGYEWTDDISVVLPQLFLVPLPQNEWKILETGTTATFYHAPSSTTYRRRLLVRNRSLEHKMLTYTITQKKMSIHLLFFIDHQPPVIIQNQWQRPLGFRNVALPSSPESVGADFDLDYDWSLQVSTKPRGSRQDDAEEIAERNKEPKSENEVLRNWLAASPSMENANAATNERTRFQLGLPLYGWSNTLWQVDGIQFASFSTKETSAPTFLVKCFYRAGSWLITITCLDDHVCDAPVSQTPLFAIPSMSFRTRIESTPPVYKLGVLLDELSLHLCDEHDPMRNEREFISYPEILRATCHVMSIIFSTAPDAPEVSRPNTHLGYLSHIRSYTTLLVSIEQIQVEHFIRTCNFPLILSLSKTDEAKDWVQFGCVQKHSGLKNVMDQLLQKKVPGVENASLLARIIYSNTHNPMKVPSHFNSIEIHMSPAVLQVEDNLLLYMNTFIRPILDGLEGQVASAWIVDCDHSSLSTTGKKTIWSVEAYESAMVSKQQKVYIERFEISIIDVTITARVSIPVLNSFDGIPLHFGATVMRDVFAFPDQLIKDLAADYVADTIVRSPVLLMSLNVLGNPAGFFRSFGQGVRDLVEMPLAASRSGYSPWGLTKGVVGGVASFLGHTTSATLTSLSGFSYSFSRTVDQLTLPSEELRKRHYSRSKHLRAALADGLESLGSSVVGAATGVITTPIAVYKERERQGLDVGFGNVVGGVGMGLVGMIARPLGGVASLVSLASDGLLYGLNGDKRVSFVEGGSRFDAQPNELLRYKLKVLPDAVGSSLVFAHGLWIVPDEKMLSVAKQNLEFISKKQLEAPESELYRHLLLQQDPTGRLVHVTVVCSSDCIYVVGASGTQNQSVLAQTSLELIEAVEENLQQPTVFDLGVKTKESAEWLRFRLPPRQRRCLSHQLRLRLAKVIESLAR</sequence>
<reference evidence="1 2" key="1">
    <citation type="journal article" date="2022" name="bioRxiv">
        <title>The genome of the oomycete Peronosclerospora sorghi, a cosmopolitan pathogen of maize and sorghum, is inflated with dispersed pseudogenes.</title>
        <authorList>
            <person name="Fletcher K."/>
            <person name="Martin F."/>
            <person name="Isakeit T."/>
            <person name="Cavanaugh K."/>
            <person name="Magill C."/>
            <person name="Michelmore R."/>
        </authorList>
    </citation>
    <scope>NUCLEOTIDE SEQUENCE [LARGE SCALE GENOMIC DNA]</scope>
    <source>
        <strain evidence="1">P6</strain>
    </source>
</reference>
<proteinExistence type="predicted"/>
<name>A0ACC0WCF9_9STRA</name>
<dbReference type="Proteomes" id="UP001163321">
    <property type="component" value="Chromosome 2"/>
</dbReference>
<evidence type="ECO:0000313" key="2">
    <source>
        <dbReference type="Proteomes" id="UP001163321"/>
    </source>
</evidence>
<accession>A0ACC0WCF9</accession>
<protein>
    <submittedName>
        <fullName evidence="1">Uncharacterized protein</fullName>
    </submittedName>
</protein>
<dbReference type="EMBL" id="CM047581">
    <property type="protein sequence ID" value="KAI9916439.1"/>
    <property type="molecule type" value="Genomic_DNA"/>
</dbReference>
<gene>
    <name evidence="1" type="ORF">PsorP6_017851</name>
</gene>